<evidence type="ECO:0000313" key="1">
    <source>
        <dbReference type="EMBL" id="OJI92712.1"/>
    </source>
</evidence>
<reference evidence="1 2" key="1">
    <citation type="submission" date="2016-10" db="EMBL/GenBank/DDBJ databases">
        <title>Genome sequence of Planktotalea frisia SH6-1.</title>
        <authorList>
            <person name="Poehlein A."/>
            <person name="Bakenhus I."/>
            <person name="Voget S."/>
            <person name="Brinkhoff T."/>
            <person name="Simon M."/>
        </authorList>
    </citation>
    <scope>NUCLEOTIDE SEQUENCE [LARGE SCALE GENOMIC DNA]</scope>
    <source>
        <strain evidence="1 2">SH6-1</strain>
    </source>
</reference>
<dbReference type="EMBL" id="MLCB01000171">
    <property type="protein sequence ID" value="OJI92712.1"/>
    <property type="molecule type" value="Genomic_DNA"/>
</dbReference>
<gene>
    <name evidence="1" type="ORF">PFRI_30880</name>
</gene>
<proteinExistence type="predicted"/>
<dbReference type="AlphaFoldDB" id="A0A1L9NU35"/>
<evidence type="ECO:0000313" key="2">
    <source>
        <dbReference type="Proteomes" id="UP000184514"/>
    </source>
</evidence>
<sequence length="296" mass="32709">MSDQWATLQLQQDDLELVVLPGIGGRLWDVKFRNQSLLFQNPDLLGLSFDQANLGSLPTRSPQFGFSLWGGEKTWIAPDTLWINGAPFPTLDCGPYSVTAKGIDHVEMTSGICAVSQLSVRRRITLNSGGEWSIVHSVTNHDQSSRQTGIWSVMMVDTPAKIGVAMDTPKIHSVFGVAGSMVAQHDNCIVADCATQQEFKVGLPNPDGETLIKYGADGPWLRCTVPKPSEFDRYAHQYPVEIFNSGDYPYCEAEWHSPLTTLGTGETHEFQQTFGIWPKGDPMTDTANKELRKCMS</sequence>
<dbReference type="Proteomes" id="UP000184514">
    <property type="component" value="Unassembled WGS sequence"/>
</dbReference>
<organism evidence="1 2">
    <name type="scientific">Planktotalea frisia</name>
    <dbReference type="NCBI Taxonomy" id="696762"/>
    <lineage>
        <taxon>Bacteria</taxon>
        <taxon>Pseudomonadati</taxon>
        <taxon>Pseudomonadota</taxon>
        <taxon>Alphaproteobacteria</taxon>
        <taxon>Rhodobacterales</taxon>
        <taxon>Paracoccaceae</taxon>
        <taxon>Planktotalea</taxon>
    </lineage>
</organism>
<comment type="caution">
    <text evidence="1">The sequence shown here is derived from an EMBL/GenBank/DDBJ whole genome shotgun (WGS) entry which is preliminary data.</text>
</comment>
<keyword evidence="2" id="KW-1185">Reference proteome</keyword>
<dbReference type="RefSeq" id="WP_139292128.1">
    <property type="nucleotide sequence ID" value="NZ_MLCB01000171.1"/>
</dbReference>
<dbReference type="OrthoDB" id="5914937at2"/>
<accession>A0A1L9NU35</accession>
<protein>
    <submittedName>
        <fullName evidence="1">Uncharacterized protein</fullName>
    </submittedName>
</protein>
<dbReference type="STRING" id="696762.PFRI_30880"/>
<name>A0A1L9NU35_9RHOB</name>